<accession>A0A840BP10</accession>
<evidence type="ECO:0000259" key="5">
    <source>
        <dbReference type="PROSITE" id="PS50850"/>
    </source>
</evidence>
<feature type="domain" description="Major facilitator superfamily (MFS) profile" evidence="5">
    <location>
        <begin position="12"/>
        <end position="401"/>
    </location>
</feature>
<dbReference type="PANTHER" id="PTHR11360">
    <property type="entry name" value="MONOCARBOXYLATE TRANSPORTER"/>
    <property type="match status" value="1"/>
</dbReference>
<feature type="transmembrane region" description="Helical" evidence="4">
    <location>
        <begin position="377"/>
        <end position="396"/>
    </location>
</feature>
<protein>
    <submittedName>
        <fullName evidence="6">Putative MFS family arabinose efflux permease</fullName>
    </submittedName>
</protein>
<proteinExistence type="predicted"/>
<dbReference type="Proteomes" id="UP000561045">
    <property type="component" value="Unassembled WGS sequence"/>
</dbReference>
<dbReference type="SUPFAM" id="SSF103473">
    <property type="entry name" value="MFS general substrate transporter"/>
    <property type="match status" value="1"/>
</dbReference>
<organism evidence="6 7">
    <name type="scientific">Niveibacterium umoris</name>
    <dbReference type="NCBI Taxonomy" id="1193620"/>
    <lineage>
        <taxon>Bacteria</taxon>
        <taxon>Pseudomonadati</taxon>
        <taxon>Pseudomonadota</taxon>
        <taxon>Betaproteobacteria</taxon>
        <taxon>Rhodocyclales</taxon>
        <taxon>Rhodocyclaceae</taxon>
        <taxon>Niveibacterium</taxon>
    </lineage>
</organism>
<dbReference type="Gene3D" id="1.20.1250.20">
    <property type="entry name" value="MFS general substrate transporter like domains"/>
    <property type="match status" value="2"/>
</dbReference>
<feature type="transmembrane region" description="Helical" evidence="4">
    <location>
        <begin position="311"/>
        <end position="335"/>
    </location>
</feature>
<gene>
    <name evidence="6" type="ORF">GGR36_002748</name>
</gene>
<feature type="transmembrane region" description="Helical" evidence="4">
    <location>
        <begin position="286"/>
        <end position="305"/>
    </location>
</feature>
<feature type="transmembrane region" description="Helical" evidence="4">
    <location>
        <begin position="256"/>
        <end position="279"/>
    </location>
</feature>
<dbReference type="RefSeq" id="WP_183635280.1">
    <property type="nucleotide sequence ID" value="NZ_BAABLE010000005.1"/>
</dbReference>
<keyword evidence="7" id="KW-1185">Reference proteome</keyword>
<keyword evidence="1 4" id="KW-0812">Transmembrane</keyword>
<feature type="transmembrane region" description="Helical" evidence="4">
    <location>
        <begin position="42"/>
        <end position="63"/>
    </location>
</feature>
<dbReference type="EMBL" id="JACIET010000002">
    <property type="protein sequence ID" value="MBB4013402.1"/>
    <property type="molecule type" value="Genomic_DNA"/>
</dbReference>
<evidence type="ECO:0000313" key="6">
    <source>
        <dbReference type="EMBL" id="MBB4013402.1"/>
    </source>
</evidence>
<dbReference type="InterPro" id="IPR020846">
    <property type="entry name" value="MFS_dom"/>
</dbReference>
<evidence type="ECO:0000256" key="1">
    <source>
        <dbReference type="ARBA" id="ARBA00022692"/>
    </source>
</evidence>
<evidence type="ECO:0000256" key="3">
    <source>
        <dbReference type="ARBA" id="ARBA00023136"/>
    </source>
</evidence>
<comment type="caution">
    <text evidence="6">The sequence shown here is derived from an EMBL/GenBank/DDBJ whole genome shotgun (WGS) entry which is preliminary data.</text>
</comment>
<feature type="transmembrane region" description="Helical" evidence="4">
    <location>
        <begin position="75"/>
        <end position="94"/>
    </location>
</feature>
<feature type="transmembrane region" description="Helical" evidence="4">
    <location>
        <begin position="100"/>
        <end position="126"/>
    </location>
</feature>
<dbReference type="GO" id="GO:0022857">
    <property type="term" value="F:transmembrane transporter activity"/>
    <property type="evidence" value="ECO:0007669"/>
    <property type="project" value="InterPro"/>
</dbReference>
<evidence type="ECO:0000313" key="7">
    <source>
        <dbReference type="Proteomes" id="UP000561045"/>
    </source>
</evidence>
<name>A0A840BP10_9RHOO</name>
<feature type="transmembrane region" description="Helical" evidence="4">
    <location>
        <begin position="223"/>
        <end position="244"/>
    </location>
</feature>
<feature type="transmembrane region" description="Helical" evidence="4">
    <location>
        <begin position="342"/>
        <end position="365"/>
    </location>
</feature>
<dbReference type="InterPro" id="IPR036259">
    <property type="entry name" value="MFS_trans_sf"/>
</dbReference>
<dbReference type="InterPro" id="IPR011701">
    <property type="entry name" value="MFS"/>
</dbReference>
<dbReference type="Pfam" id="PF07690">
    <property type="entry name" value="MFS_1"/>
    <property type="match status" value="1"/>
</dbReference>
<reference evidence="6 7" key="1">
    <citation type="submission" date="2020-08" db="EMBL/GenBank/DDBJ databases">
        <title>Genomic Encyclopedia of Type Strains, Phase IV (KMG-IV): sequencing the most valuable type-strain genomes for metagenomic binning, comparative biology and taxonomic classification.</title>
        <authorList>
            <person name="Goeker M."/>
        </authorList>
    </citation>
    <scope>NUCLEOTIDE SEQUENCE [LARGE SCALE GENOMIC DNA]</scope>
    <source>
        <strain evidence="6 7">DSM 106739</strain>
    </source>
</reference>
<dbReference type="InterPro" id="IPR050327">
    <property type="entry name" value="Proton-linked_MCT"/>
</dbReference>
<dbReference type="PANTHER" id="PTHR11360:SF284">
    <property type="entry name" value="EG:103B4.3 PROTEIN-RELATED"/>
    <property type="match status" value="1"/>
</dbReference>
<evidence type="ECO:0000256" key="4">
    <source>
        <dbReference type="SAM" id="Phobius"/>
    </source>
</evidence>
<sequence>MLTPTQARTWWTVTLAAAAILMITMGARQSMGLFVSPINSATGLGVVTISFAMAIGQFMWGAAQPVAGAIADRWGPGRVLVGGTFLMAVGLALTPLMQSAFGLSLAIGVLTAAGAGAGSFSVLIGAAARKLPMEKRGMASGIINAGGSFGQFVFAPLVQRLIGGFGWMGAMFSLALISLAALPLIRPLVGDHNVPQQPAAPHAPADRGLRAAIGDAMGDRSYLLLHAGFFTCGFHIAFLVTHLPGEVQLCGLPGNVASWSLAIIGLANIFGSLAAGWAVQRMRSKYVLFWMYGSRALLVALYLVAPKTPLTFYLFAAGLGLTWLATVPPTAAVVGKLFGHRYLATLFGLTLLSHQIGGFLGAWLGGIAITRLGSYDAMWYADIALAGAAALVNLPIREAPVARAVTAA</sequence>
<keyword evidence="2 4" id="KW-1133">Transmembrane helix</keyword>
<feature type="transmembrane region" description="Helical" evidence="4">
    <location>
        <begin position="138"/>
        <end position="158"/>
    </location>
</feature>
<keyword evidence="3 4" id="KW-0472">Membrane</keyword>
<feature type="transmembrane region" description="Helical" evidence="4">
    <location>
        <begin position="164"/>
        <end position="185"/>
    </location>
</feature>
<dbReference type="PROSITE" id="PS50850">
    <property type="entry name" value="MFS"/>
    <property type="match status" value="1"/>
</dbReference>
<dbReference type="CDD" id="cd17355">
    <property type="entry name" value="MFS_YcxA_like"/>
    <property type="match status" value="1"/>
</dbReference>
<evidence type="ECO:0000256" key="2">
    <source>
        <dbReference type="ARBA" id="ARBA00022989"/>
    </source>
</evidence>
<dbReference type="AlphaFoldDB" id="A0A840BP10"/>